<keyword evidence="7" id="KW-1185">Reference proteome</keyword>
<dbReference type="PANTHER" id="PTHR47764">
    <property type="entry name" value="UBIQUITIN-LIKE-SPECIFIC PROTEASE 2B-RELATED"/>
    <property type="match status" value="1"/>
</dbReference>
<gene>
    <name evidence="6" type="ORF">AB6A40_009157</name>
</gene>
<feature type="region of interest" description="Disordered" evidence="4">
    <location>
        <begin position="95"/>
        <end position="120"/>
    </location>
</feature>
<dbReference type="Gene3D" id="3.40.395.10">
    <property type="entry name" value="Adenoviral Proteinase, Chain A"/>
    <property type="match status" value="1"/>
</dbReference>
<feature type="domain" description="Ubiquitin-like protease family profile" evidence="5">
    <location>
        <begin position="161"/>
        <end position="241"/>
    </location>
</feature>
<keyword evidence="2" id="KW-0645">Protease</keyword>
<sequence length="241" mass="27247">MILGGMPSDEYMLLLQEVGVAPPDIPRMTRVTPPVRYYTIDANGRQVLQSEGGVPVAVNGQTFQQRFVSHPSTSSAPPQHLNSVMKINPWNGSGKMCPSSSSPLTETANMRNTLPTESRPSRNTVKRIVHLIEEDELEEAKKTPRVDDTIVIYSRGQHGAVSVHFNDMECLKPDQMLNDTIIDFYMKYIQYEMVPAERRSSIYIFSSFFYPRITQMGRNGTGLFPKSLSVRQKLVRFFKLG</sequence>
<dbReference type="Pfam" id="PF02902">
    <property type="entry name" value="Peptidase_C48"/>
    <property type="match status" value="1"/>
</dbReference>
<dbReference type="InterPro" id="IPR038765">
    <property type="entry name" value="Papain-like_cys_pep_sf"/>
</dbReference>
<reference evidence="6 7" key="1">
    <citation type="submission" date="2024-08" db="EMBL/GenBank/DDBJ databases">
        <title>Gnathostoma spinigerum genome.</title>
        <authorList>
            <person name="Gonzalez-Bertolin B."/>
            <person name="Monzon S."/>
            <person name="Zaballos A."/>
            <person name="Jimenez P."/>
            <person name="Dekumyoy P."/>
            <person name="Varona S."/>
            <person name="Cuesta I."/>
            <person name="Sumanam S."/>
            <person name="Adisakwattana P."/>
            <person name="Gasser R.B."/>
            <person name="Hernandez-Gonzalez A."/>
            <person name="Young N.D."/>
            <person name="Perteguer M.J."/>
        </authorList>
    </citation>
    <scope>NUCLEOTIDE SEQUENCE [LARGE SCALE GENOMIC DNA]</scope>
    <source>
        <strain evidence="6">AL3</strain>
        <tissue evidence="6">Liver</tissue>
    </source>
</reference>
<protein>
    <recommendedName>
        <fullName evidence="5">Ubiquitin-like protease family profile domain-containing protein</fullName>
    </recommendedName>
</protein>
<dbReference type="SUPFAM" id="SSF54001">
    <property type="entry name" value="Cysteine proteinases"/>
    <property type="match status" value="1"/>
</dbReference>
<evidence type="ECO:0000256" key="4">
    <source>
        <dbReference type="SAM" id="MobiDB-lite"/>
    </source>
</evidence>
<dbReference type="AlphaFoldDB" id="A0ABD6ER71"/>
<evidence type="ECO:0000256" key="2">
    <source>
        <dbReference type="ARBA" id="ARBA00022670"/>
    </source>
</evidence>
<proteinExistence type="inferred from homology"/>
<dbReference type="Proteomes" id="UP001608902">
    <property type="component" value="Unassembled WGS sequence"/>
</dbReference>
<accession>A0ABD6ER71</accession>
<dbReference type="GO" id="GO:0006508">
    <property type="term" value="P:proteolysis"/>
    <property type="evidence" value="ECO:0007669"/>
    <property type="project" value="UniProtKB-KW"/>
</dbReference>
<evidence type="ECO:0000313" key="6">
    <source>
        <dbReference type="EMBL" id="MFH4982448.1"/>
    </source>
</evidence>
<dbReference type="InterPro" id="IPR003653">
    <property type="entry name" value="Peptidase_C48_C"/>
</dbReference>
<comment type="caution">
    <text evidence="6">The sequence shown here is derived from an EMBL/GenBank/DDBJ whole genome shotgun (WGS) entry which is preliminary data.</text>
</comment>
<dbReference type="EMBL" id="JBGFUD010009318">
    <property type="protein sequence ID" value="MFH4982448.1"/>
    <property type="molecule type" value="Genomic_DNA"/>
</dbReference>
<evidence type="ECO:0000313" key="7">
    <source>
        <dbReference type="Proteomes" id="UP001608902"/>
    </source>
</evidence>
<organism evidence="6 7">
    <name type="scientific">Gnathostoma spinigerum</name>
    <dbReference type="NCBI Taxonomy" id="75299"/>
    <lineage>
        <taxon>Eukaryota</taxon>
        <taxon>Metazoa</taxon>
        <taxon>Ecdysozoa</taxon>
        <taxon>Nematoda</taxon>
        <taxon>Chromadorea</taxon>
        <taxon>Rhabditida</taxon>
        <taxon>Spirurina</taxon>
        <taxon>Gnathostomatomorpha</taxon>
        <taxon>Gnathostomatoidea</taxon>
        <taxon>Gnathostomatidae</taxon>
        <taxon>Gnathostoma</taxon>
    </lineage>
</organism>
<keyword evidence="3" id="KW-0378">Hydrolase</keyword>
<dbReference type="GO" id="GO:0008233">
    <property type="term" value="F:peptidase activity"/>
    <property type="evidence" value="ECO:0007669"/>
    <property type="project" value="UniProtKB-KW"/>
</dbReference>
<dbReference type="PANTHER" id="PTHR47764:SF2">
    <property type="entry name" value="UBIQUITIN-LIKE PROTEASE FAMILY PROFILE DOMAIN-CONTAINING PROTEIN"/>
    <property type="match status" value="1"/>
</dbReference>
<evidence type="ECO:0000256" key="3">
    <source>
        <dbReference type="ARBA" id="ARBA00022801"/>
    </source>
</evidence>
<evidence type="ECO:0000259" key="5">
    <source>
        <dbReference type="PROSITE" id="PS50600"/>
    </source>
</evidence>
<name>A0ABD6ER71_9BILA</name>
<evidence type="ECO:0000256" key="1">
    <source>
        <dbReference type="ARBA" id="ARBA00005234"/>
    </source>
</evidence>
<comment type="similarity">
    <text evidence="1">Belongs to the peptidase C48 family.</text>
</comment>
<feature type="compositionally biased region" description="Polar residues" evidence="4">
    <location>
        <begin position="98"/>
        <end position="120"/>
    </location>
</feature>
<dbReference type="PROSITE" id="PS50600">
    <property type="entry name" value="ULP_PROTEASE"/>
    <property type="match status" value="1"/>
</dbReference>